<organism evidence="2">
    <name type="scientific">candidate division WOR-3 bacterium</name>
    <dbReference type="NCBI Taxonomy" id="2052148"/>
    <lineage>
        <taxon>Bacteria</taxon>
        <taxon>Bacteria division WOR-3</taxon>
    </lineage>
</organism>
<feature type="signal peptide" evidence="1">
    <location>
        <begin position="1"/>
        <end position="20"/>
    </location>
</feature>
<dbReference type="AlphaFoldDB" id="A0A7C1SHE3"/>
<evidence type="ECO:0000313" key="3">
    <source>
        <dbReference type="EMBL" id="HFJ53090.1"/>
    </source>
</evidence>
<evidence type="ECO:0000313" key="2">
    <source>
        <dbReference type="EMBL" id="HEA87607.1"/>
    </source>
</evidence>
<evidence type="ECO:0000256" key="1">
    <source>
        <dbReference type="SAM" id="SignalP"/>
    </source>
</evidence>
<comment type="caution">
    <text evidence="2">The sequence shown here is derived from an EMBL/GenBank/DDBJ whole genome shotgun (WGS) entry which is preliminary data.</text>
</comment>
<keyword evidence="1" id="KW-0732">Signal</keyword>
<protein>
    <submittedName>
        <fullName evidence="2">Uncharacterized protein</fullName>
    </submittedName>
</protein>
<proteinExistence type="predicted"/>
<reference evidence="2" key="1">
    <citation type="journal article" date="2020" name="mSystems">
        <title>Genome- and Community-Level Interaction Insights into Carbon Utilization and Element Cycling Functions of Hydrothermarchaeota in Hydrothermal Sediment.</title>
        <authorList>
            <person name="Zhou Z."/>
            <person name="Liu Y."/>
            <person name="Xu W."/>
            <person name="Pan J."/>
            <person name="Luo Z.H."/>
            <person name="Li M."/>
        </authorList>
    </citation>
    <scope>NUCLEOTIDE SEQUENCE [LARGE SCALE GENOMIC DNA]</scope>
    <source>
        <strain evidence="2">SpSt-265</strain>
        <strain evidence="3">SpSt-465</strain>
    </source>
</reference>
<gene>
    <name evidence="2" type="ORF">ENP94_06325</name>
    <name evidence="3" type="ORF">ENS16_00130</name>
</gene>
<sequence length="186" mass="19959">MIRKLTVALAVLLLAGISPAEEQKPELKPVASFVHPDAAGKLPILGTVAVVLSGIDPQANRLLEDALALGVLSESIRVIYPGEKELGKNRQSPPEPVEFARKLGANSLITGNIIARCGHCVRSGGRCSAEEMRAVSLALVDVPQDKVLVWALYEPESGTPVTAISQAFVRFMIESLKEQKKEGEQK</sequence>
<dbReference type="EMBL" id="DSTU01000001">
    <property type="protein sequence ID" value="HFJ53090.1"/>
    <property type="molecule type" value="Genomic_DNA"/>
</dbReference>
<accession>A0A7C1SHE3</accession>
<feature type="chain" id="PRO_5039820223" evidence="1">
    <location>
        <begin position="21"/>
        <end position="186"/>
    </location>
</feature>
<name>A0A7C1SHE3_UNCW3</name>
<dbReference type="EMBL" id="DSLG01000007">
    <property type="protein sequence ID" value="HEA87607.1"/>
    <property type="molecule type" value="Genomic_DNA"/>
</dbReference>